<keyword evidence="4" id="KW-1185">Reference proteome</keyword>
<organism evidence="3 4">
    <name type="scientific">Dreissena polymorpha</name>
    <name type="common">Zebra mussel</name>
    <name type="synonym">Mytilus polymorpha</name>
    <dbReference type="NCBI Taxonomy" id="45954"/>
    <lineage>
        <taxon>Eukaryota</taxon>
        <taxon>Metazoa</taxon>
        <taxon>Spiralia</taxon>
        <taxon>Lophotrochozoa</taxon>
        <taxon>Mollusca</taxon>
        <taxon>Bivalvia</taxon>
        <taxon>Autobranchia</taxon>
        <taxon>Heteroconchia</taxon>
        <taxon>Euheterodonta</taxon>
        <taxon>Imparidentia</taxon>
        <taxon>Neoheterodontei</taxon>
        <taxon>Myida</taxon>
        <taxon>Dreissenoidea</taxon>
        <taxon>Dreissenidae</taxon>
        <taxon>Dreissena</taxon>
    </lineage>
</organism>
<evidence type="ECO:0000256" key="2">
    <source>
        <dbReference type="ARBA" id="ARBA00022884"/>
    </source>
</evidence>
<proteinExistence type="predicted"/>
<dbReference type="GO" id="GO:0003723">
    <property type="term" value="F:RNA binding"/>
    <property type="evidence" value="ECO:0007669"/>
    <property type="project" value="UniProtKB-KW"/>
</dbReference>
<evidence type="ECO:0000313" key="4">
    <source>
        <dbReference type="Proteomes" id="UP000828390"/>
    </source>
</evidence>
<dbReference type="SUPFAM" id="SSF54928">
    <property type="entry name" value="RNA-binding domain, RBD"/>
    <property type="match status" value="1"/>
</dbReference>
<name>A0A9D4LP81_DREPO</name>
<accession>A0A9D4LP81</accession>
<dbReference type="InterPro" id="IPR050666">
    <property type="entry name" value="ESRP"/>
</dbReference>
<evidence type="ECO:0000313" key="3">
    <source>
        <dbReference type="EMBL" id="KAH3861222.1"/>
    </source>
</evidence>
<dbReference type="EMBL" id="JAIWYP010000002">
    <property type="protein sequence ID" value="KAH3861222.1"/>
    <property type="molecule type" value="Genomic_DNA"/>
</dbReference>
<dbReference type="AlphaFoldDB" id="A0A9D4LP81"/>
<reference evidence="3" key="1">
    <citation type="journal article" date="2019" name="bioRxiv">
        <title>The Genome of the Zebra Mussel, Dreissena polymorpha: A Resource for Invasive Species Research.</title>
        <authorList>
            <person name="McCartney M.A."/>
            <person name="Auch B."/>
            <person name="Kono T."/>
            <person name="Mallez S."/>
            <person name="Zhang Y."/>
            <person name="Obille A."/>
            <person name="Becker A."/>
            <person name="Abrahante J.E."/>
            <person name="Garbe J."/>
            <person name="Badalamenti J.P."/>
            <person name="Herman A."/>
            <person name="Mangelson H."/>
            <person name="Liachko I."/>
            <person name="Sullivan S."/>
            <person name="Sone E.D."/>
            <person name="Koren S."/>
            <person name="Silverstein K.A.T."/>
            <person name="Beckman K.B."/>
            <person name="Gohl D.M."/>
        </authorList>
    </citation>
    <scope>NUCLEOTIDE SEQUENCE</scope>
    <source>
        <strain evidence="3">Duluth1</strain>
        <tissue evidence="3">Whole animal</tissue>
    </source>
</reference>
<evidence type="ECO:0000256" key="1">
    <source>
        <dbReference type="ARBA" id="ARBA00022737"/>
    </source>
</evidence>
<sequence length="78" mass="9015">MEPAQTLMRGLPRKAKAEDVFNFLKPISPVYVNFLKRHSGNCLVVFGTNEEAREAVKKRYNQMEGRYIELLVLSDISR</sequence>
<protein>
    <recommendedName>
        <fullName evidence="5">RRM domain-containing protein</fullName>
    </recommendedName>
</protein>
<dbReference type="Gene3D" id="3.30.70.330">
    <property type="match status" value="1"/>
</dbReference>
<keyword evidence="2" id="KW-0694">RNA-binding</keyword>
<dbReference type="InterPro" id="IPR012677">
    <property type="entry name" value="Nucleotide-bd_a/b_plait_sf"/>
</dbReference>
<comment type="caution">
    <text evidence="3">The sequence shown here is derived from an EMBL/GenBank/DDBJ whole genome shotgun (WGS) entry which is preliminary data.</text>
</comment>
<reference evidence="3" key="2">
    <citation type="submission" date="2020-11" db="EMBL/GenBank/DDBJ databases">
        <authorList>
            <person name="McCartney M.A."/>
            <person name="Auch B."/>
            <person name="Kono T."/>
            <person name="Mallez S."/>
            <person name="Becker A."/>
            <person name="Gohl D.M."/>
            <person name="Silverstein K.A.T."/>
            <person name="Koren S."/>
            <person name="Bechman K.B."/>
            <person name="Herman A."/>
            <person name="Abrahante J.E."/>
            <person name="Garbe J."/>
        </authorList>
    </citation>
    <scope>NUCLEOTIDE SEQUENCE</scope>
    <source>
        <strain evidence="3">Duluth1</strain>
        <tissue evidence="3">Whole animal</tissue>
    </source>
</reference>
<dbReference type="InterPro" id="IPR035979">
    <property type="entry name" value="RBD_domain_sf"/>
</dbReference>
<dbReference type="Proteomes" id="UP000828390">
    <property type="component" value="Unassembled WGS sequence"/>
</dbReference>
<dbReference type="PANTHER" id="PTHR13976">
    <property type="entry name" value="HETEROGENEOUS NUCLEAR RIBONUCLEOPROTEIN-RELATED"/>
    <property type="match status" value="1"/>
</dbReference>
<evidence type="ECO:0008006" key="5">
    <source>
        <dbReference type="Google" id="ProtNLM"/>
    </source>
</evidence>
<gene>
    <name evidence="3" type="ORF">DPMN_024149</name>
</gene>
<keyword evidence="1" id="KW-0677">Repeat</keyword>